<dbReference type="Proteomes" id="UP001168990">
    <property type="component" value="Unassembled WGS sequence"/>
</dbReference>
<dbReference type="AlphaFoldDB" id="A0AA39ETN6"/>
<sequence length="127" mass="14922">MNPWLGYSPDGIIFENNLPSKLIGIKCPYLSKTRNINIAIENIDYIVKDRNNNIVLKERHTYYNADNGDEYDNIFSAQKFEKKLLAHFDEDIDIVKMGRKNYIVPKNFIIEENICDILEEKEILHNT</sequence>
<protein>
    <recommendedName>
        <fullName evidence="3">YqaJ viral recombinase domain-containing protein</fullName>
    </recommendedName>
</protein>
<keyword evidence="2" id="KW-1185">Reference proteome</keyword>
<name>A0AA39ETN6_9HYME</name>
<comment type="caution">
    <text evidence="1">The sequence shown here is derived from an EMBL/GenBank/DDBJ whole genome shotgun (WGS) entry which is preliminary data.</text>
</comment>
<dbReference type="EMBL" id="JAQQBS010002671">
    <property type="protein sequence ID" value="KAK0156704.1"/>
    <property type="molecule type" value="Genomic_DNA"/>
</dbReference>
<proteinExistence type="predicted"/>
<organism evidence="1 2">
    <name type="scientific">Microctonus aethiopoides</name>
    <dbReference type="NCBI Taxonomy" id="144406"/>
    <lineage>
        <taxon>Eukaryota</taxon>
        <taxon>Metazoa</taxon>
        <taxon>Ecdysozoa</taxon>
        <taxon>Arthropoda</taxon>
        <taxon>Hexapoda</taxon>
        <taxon>Insecta</taxon>
        <taxon>Pterygota</taxon>
        <taxon>Neoptera</taxon>
        <taxon>Endopterygota</taxon>
        <taxon>Hymenoptera</taxon>
        <taxon>Apocrita</taxon>
        <taxon>Ichneumonoidea</taxon>
        <taxon>Braconidae</taxon>
        <taxon>Euphorinae</taxon>
        <taxon>Microctonus</taxon>
    </lineage>
</organism>
<reference evidence="1" key="2">
    <citation type="submission" date="2023-03" db="EMBL/GenBank/DDBJ databases">
        <authorList>
            <person name="Inwood S.N."/>
            <person name="Skelly J.G."/>
            <person name="Guhlin J."/>
            <person name="Harrop T.W.R."/>
            <person name="Goldson S.G."/>
            <person name="Dearden P.K."/>
        </authorList>
    </citation>
    <scope>NUCLEOTIDE SEQUENCE</scope>
    <source>
        <strain evidence="1">Irish</strain>
        <tissue evidence="1">Whole body</tissue>
    </source>
</reference>
<dbReference type="Gene3D" id="3.90.320.10">
    <property type="match status" value="1"/>
</dbReference>
<gene>
    <name evidence="1" type="ORF">PV328_012415</name>
</gene>
<evidence type="ECO:0008006" key="3">
    <source>
        <dbReference type="Google" id="ProtNLM"/>
    </source>
</evidence>
<evidence type="ECO:0000313" key="1">
    <source>
        <dbReference type="EMBL" id="KAK0156704.1"/>
    </source>
</evidence>
<dbReference type="InterPro" id="IPR011604">
    <property type="entry name" value="PDDEXK-like_dom_sf"/>
</dbReference>
<accession>A0AA39ETN6</accession>
<evidence type="ECO:0000313" key="2">
    <source>
        <dbReference type="Proteomes" id="UP001168990"/>
    </source>
</evidence>
<reference evidence="1" key="1">
    <citation type="journal article" date="2023" name="bioRxiv">
        <title>Scaffold-level genome assemblies of two parasitoid biocontrol wasps reveal the parthenogenesis mechanism and an associated novel virus.</title>
        <authorList>
            <person name="Inwood S."/>
            <person name="Skelly J."/>
            <person name="Guhlin J."/>
            <person name="Harrop T."/>
            <person name="Goldson S."/>
            <person name="Dearden P."/>
        </authorList>
    </citation>
    <scope>NUCLEOTIDE SEQUENCE</scope>
    <source>
        <strain evidence="1">Irish</strain>
        <tissue evidence="1">Whole body</tissue>
    </source>
</reference>